<dbReference type="OrthoDB" id="581833at2"/>
<evidence type="ECO:0000313" key="3">
    <source>
        <dbReference type="EMBL" id="ARQ67442.1"/>
    </source>
</evidence>
<proteinExistence type="predicted"/>
<feature type="domain" description="ATP-grasp" evidence="2">
    <location>
        <begin position="160"/>
        <end position="377"/>
    </location>
</feature>
<dbReference type="InterPro" id="IPR040754">
    <property type="entry name" value="PreAtp-grasp"/>
</dbReference>
<protein>
    <recommendedName>
        <fullName evidence="2">ATP-grasp domain-containing protein</fullName>
    </recommendedName>
</protein>
<evidence type="ECO:0000259" key="2">
    <source>
        <dbReference type="PROSITE" id="PS50975"/>
    </source>
</evidence>
<evidence type="ECO:0000313" key="4">
    <source>
        <dbReference type="Proteomes" id="UP000194218"/>
    </source>
</evidence>
<evidence type="ECO:0000256" key="1">
    <source>
        <dbReference type="PROSITE-ProRule" id="PRU00409"/>
    </source>
</evidence>
<dbReference type="GO" id="GO:0005524">
    <property type="term" value="F:ATP binding"/>
    <property type="evidence" value="ECO:0007669"/>
    <property type="project" value="UniProtKB-UniRule"/>
</dbReference>
<dbReference type="AlphaFoldDB" id="A0A1W7CRT3"/>
<dbReference type="GO" id="GO:0046872">
    <property type="term" value="F:metal ion binding"/>
    <property type="evidence" value="ECO:0007669"/>
    <property type="project" value="InterPro"/>
</dbReference>
<dbReference type="PROSITE" id="PS50975">
    <property type="entry name" value="ATP_GRASP"/>
    <property type="match status" value="1"/>
</dbReference>
<dbReference type="Proteomes" id="UP000194218">
    <property type="component" value="Chromosome"/>
</dbReference>
<dbReference type="Pfam" id="PF18604">
    <property type="entry name" value="PreAtp-grasp"/>
    <property type="match status" value="1"/>
</dbReference>
<gene>
    <name evidence="3" type="ORF">CAG99_00025</name>
</gene>
<keyword evidence="1" id="KW-0067">ATP-binding</keyword>
<dbReference type="KEGG" id="smao:CAG99_00025"/>
<dbReference type="Pfam" id="PF18105">
    <property type="entry name" value="PGM1_C"/>
    <property type="match status" value="1"/>
</dbReference>
<dbReference type="SUPFAM" id="SSF56059">
    <property type="entry name" value="Glutathione synthetase ATP-binding domain-like"/>
    <property type="match status" value="1"/>
</dbReference>
<dbReference type="InterPro" id="IPR011761">
    <property type="entry name" value="ATP-grasp"/>
</dbReference>
<name>A0A1W7CRT3_9ACTN</name>
<keyword evidence="1" id="KW-0547">Nucleotide-binding</keyword>
<dbReference type="InterPro" id="IPR041356">
    <property type="entry name" value="PGM1_C"/>
</dbReference>
<accession>A0A1W7CRT3</accession>
<organism evidence="3 4">
    <name type="scientific">Streptomyces marincola</name>
    <dbReference type="NCBI Taxonomy" id="2878388"/>
    <lineage>
        <taxon>Bacteria</taxon>
        <taxon>Bacillati</taxon>
        <taxon>Actinomycetota</taxon>
        <taxon>Actinomycetes</taxon>
        <taxon>Kitasatosporales</taxon>
        <taxon>Streptomycetaceae</taxon>
        <taxon>Streptomyces</taxon>
    </lineage>
</organism>
<reference evidence="3 4" key="1">
    <citation type="submission" date="2017-05" db="EMBL/GenBank/DDBJ databases">
        <title>Complete genome sequence of Streptomyces sp. SCSIO 03032 revealed the diverse biosynthetic pathways for its bioactive secondary metabolites.</title>
        <authorList>
            <person name="Ma L."/>
            <person name="Zhu Y."/>
            <person name="Zhang W."/>
            <person name="Zhang G."/>
            <person name="Tian X."/>
            <person name="Zhang S."/>
            <person name="Zhang C."/>
        </authorList>
    </citation>
    <scope>NUCLEOTIDE SEQUENCE [LARGE SCALE GENOMIC DNA]</scope>
    <source>
        <strain evidence="3 4">SCSIO 03032</strain>
    </source>
</reference>
<keyword evidence="4" id="KW-1185">Reference proteome</keyword>
<dbReference type="EMBL" id="CP021121">
    <property type="protein sequence ID" value="ARQ67442.1"/>
    <property type="molecule type" value="Genomic_DNA"/>
</dbReference>
<sequence>MRTLLIGNSRTEDMVGDLSRLSARAREAAAHTAHRLLWWAREGDILVLPTPPDDAFADYVAGLTGTPRTSVTVRVPAPGALGEHLLTPDRLADTDLERALAEDLGTPPPGGTPGLRVLPVYADQAVAGLAHRLGAARALPGHAFHAQGGSALVNSKAAFRAVAAGAGVPTAPGTVVTDPGEAARAIGGLLGAGHCAMLKREFSGGGLGNEVLAPVPGVEPAGAPRAVVLPDDTAVRAYVAERWPWLTEGGRHRLVVERYYTGAVPVYAEFDLTDTAVDLTGTGEMLMDPVVVGEIVPASATLPADAVAELVAVGRRLCEAYRALGYRGTISADAYRTPEGEIRFCEANGRITGSTHLHTVMAARLVGPALRPRRVLLGGECPAPSFRAAVSALAAADLDFDPVAGAGVVLVNGSAPGAGTVTYCAVADDAAGVRELRHTLEAALAKAQG</sequence>
<dbReference type="RefSeq" id="WP_086156963.1">
    <property type="nucleotide sequence ID" value="NZ_CP021121.1"/>
</dbReference>